<accession>A0AC59ZD77</accession>
<organism evidence="1 2">
    <name type="scientific">Rangifer tarandus platyrhynchus</name>
    <name type="common">Svalbard reindeer</name>
    <dbReference type="NCBI Taxonomy" id="3082113"/>
    <lineage>
        <taxon>Eukaryota</taxon>
        <taxon>Metazoa</taxon>
        <taxon>Chordata</taxon>
        <taxon>Craniata</taxon>
        <taxon>Vertebrata</taxon>
        <taxon>Euteleostomi</taxon>
        <taxon>Mammalia</taxon>
        <taxon>Eutheria</taxon>
        <taxon>Laurasiatheria</taxon>
        <taxon>Artiodactyla</taxon>
        <taxon>Ruminantia</taxon>
        <taxon>Pecora</taxon>
        <taxon>Cervidae</taxon>
        <taxon>Odocoileinae</taxon>
        <taxon>Rangifer</taxon>
    </lineage>
</organism>
<protein>
    <submittedName>
        <fullName evidence="1">Uncharacterized protein</fullName>
    </submittedName>
</protein>
<feature type="non-terminal residue" evidence="1">
    <location>
        <position position="1"/>
    </location>
</feature>
<proteinExistence type="predicted"/>
<evidence type="ECO:0000313" key="1">
    <source>
        <dbReference type="EMBL" id="CAN0377076.1"/>
    </source>
</evidence>
<reference evidence="1" key="1">
    <citation type="submission" date="2023-05" db="EMBL/GenBank/DDBJ databases">
        <authorList>
            <consortium name="ELIXIR-Norway"/>
        </authorList>
    </citation>
    <scope>NUCLEOTIDE SEQUENCE</scope>
</reference>
<evidence type="ECO:0000313" key="2">
    <source>
        <dbReference type="Proteomes" id="UP001162501"/>
    </source>
</evidence>
<dbReference type="Proteomes" id="UP001162501">
    <property type="component" value="Chromosome 28"/>
</dbReference>
<reference evidence="1" key="2">
    <citation type="submission" date="2025-03" db="EMBL/GenBank/DDBJ databases">
        <authorList>
            <consortium name="ELIXIR-Norway"/>
            <consortium name="Elixir Norway"/>
        </authorList>
    </citation>
    <scope>NUCLEOTIDE SEQUENCE</scope>
</reference>
<sequence>IHAGIIPGVQVGTLTGFERQRLIQDGEQVGNWRATHGTADRSWSSEPPAPHSCTRGRIPTPATEPGRAHGEGKVSPQGTGVGLSTCGASRDSDWRRWWATWCLPSWAVTPPTSPYSWAPTGLLVPPNRCWTFSSRGTDESSLTALRMVDSCTS</sequence>
<dbReference type="EMBL" id="OX596112">
    <property type="protein sequence ID" value="CAN0377076.1"/>
    <property type="molecule type" value="Genomic_DNA"/>
</dbReference>
<gene>
    <name evidence="1" type="ORF">MRATA1EN22A_LOCUS16912</name>
</gene>
<name>A0AC59ZD77_RANTA</name>